<accession>A0ABU4S4A1</accession>
<keyword evidence="2" id="KW-0378">Hydrolase</keyword>
<dbReference type="GO" id="GO:0016798">
    <property type="term" value="F:hydrolase activity, acting on glycosyl bonds"/>
    <property type="evidence" value="ECO:0007669"/>
    <property type="project" value="UniProtKB-KW"/>
</dbReference>
<dbReference type="EMBL" id="JAXAFO010000055">
    <property type="protein sequence ID" value="MDX6851406.1"/>
    <property type="molecule type" value="Genomic_DNA"/>
</dbReference>
<feature type="chain" id="PRO_5047219753" evidence="1">
    <location>
        <begin position="19"/>
        <end position="447"/>
    </location>
</feature>
<keyword evidence="3" id="KW-1185">Reference proteome</keyword>
<comment type="caution">
    <text evidence="2">The sequence shown here is derived from an EMBL/GenBank/DDBJ whole genome shotgun (WGS) entry which is preliminary data.</text>
</comment>
<protein>
    <submittedName>
        <fullName evidence="2">ADP-ribosylglycohydrolase family protein</fullName>
        <ecNumber evidence="2">3.2.2.-</ecNumber>
    </submittedName>
</protein>
<keyword evidence="1" id="KW-0732">Signal</keyword>
<dbReference type="InterPro" id="IPR005502">
    <property type="entry name" value="Ribosyl_crysJ1"/>
</dbReference>
<dbReference type="SUPFAM" id="SSF101478">
    <property type="entry name" value="ADP-ribosylglycohydrolase"/>
    <property type="match status" value="1"/>
</dbReference>
<dbReference type="RefSeq" id="WP_302723426.1">
    <property type="nucleotide sequence ID" value="NZ_JAULRU010000617.1"/>
</dbReference>
<organism evidence="2 3">
    <name type="scientific">Gilvimarinus gilvus</name>
    <dbReference type="NCBI Taxonomy" id="3058038"/>
    <lineage>
        <taxon>Bacteria</taxon>
        <taxon>Pseudomonadati</taxon>
        <taxon>Pseudomonadota</taxon>
        <taxon>Gammaproteobacteria</taxon>
        <taxon>Cellvibrionales</taxon>
        <taxon>Cellvibrionaceae</taxon>
        <taxon>Gilvimarinus</taxon>
    </lineage>
</organism>
<dbReference type="Proteomes" id="UP001273505">
    <property type="component" value="Unassembled WGS sequence"/>
</dbReference>
<evidence type="ECO:0000256" key="1">
    <source>
        <dbReference type="SAM" id="SignalP"/>
    </source>
</evidence>
<gene>
    <name evidence="2" type="ORF">SCD92_18670</name>
</gene>
<dbReference type="Pfam" id="PF03747">
    <property type="entry name" value="ADP_ribosyl_GH"/>
    <property type="match status" value="1"/>
</dbReference>
<proteinExistence type="predicted"/>
<reference evidence="2 3" key="1">
    <citation type="submission" date="2023-11" db="EMBL/GenBank/DDBJ databases">
        <title>Gilvimarinus fulvus sp. nov., isolated from the surface of Kelp.</title>
        <authorList>
            <person name="Sun Y.Y."/>
            <person name="Gong Y."/>
            <person name="Du Z.J."/>
        </authorList>
    </citation>
    <scope>NUCLEOTIDE SEQUENCE [LARGE SCALE GENOMIC DNA]</scope>
    <source>
        <strain evidence="2 3">SDUM040013</strain>
    </source>
</reference>
<feature type="signal peptide" evidence="1">
    <location>
        <begin position="1"/>
        <end position="18"/>
    </location>
</feature>
<evidence type="ECO:0000313" key="2">
    <source>
        <dbReference type="EMBL" id="MDX6851406.1"/>
    </source>
</evidence>
<dbReference type="InterPro" id="IPR036705">
    <property type="entry name" value="Ribosyl_crysJ1_sf"/>
</dbReference>
<dbReference type="Gene3D" id="1.10.4080.10">
    <property type="entry name" value="ADP-ribosylation/Crystallin J1"/>
    <property type="match status" value="1"/>
</dbReference>
<evidence type="ECO:0000313" key="3">
    <source>
        <dbReference type="Proteomes" id="UP001273505"/>
    </source>
</evidence>
<sequence length="447" mass="49856">MKLVSLFVLMLSASQVFADAKTLKINALDYQDRLYGFWLGQSIANWSGLVTEMDKVGNIGEIKTGAFYTRDDWGKPDQPSIWGQGIPSDLSASIDFVFAAPGGVWGADDDTDIEFIYQHLLDQHQTSILTPGQIRDGWLTHIYASDEPTPYGKDPAGDYENYLWVSNQRAYDLMRAGLLPPHTGTQENNEHYDMIDAQLTTEIFGLFAPGRPDVALRMADLPIRTTADAEAAEIARFYVTLYALAGGVDKGAPTKNVLMWMADSARSALSDDQYPAAMYDFVKGQYIAGIPWEDARDAIYQRYQVEQQDGYDLTSRNLYCNGCFAAGINYAASLLSYFYGEGDIKQTIKIAMLAGWDSDNPAATWGGMLGFMLGREGVEQAFNRQFASVFNIHRTRRQFDHNGLYTFDQMAGMGISITERALTDLAHAEVRGDHWLVPVHNFPTLTH</sequence>
<dbReference type="EC" id="3.2.2.-" evidence="2"/>
<name>A0ABU4S4A1_9GAMM</name>
<keyword evidence="2" id="KW-0326">Glycosidase</keyword>